<feature type="transmembrane region" description="Helical" evidence="1">
    <location>
        <begin position="65"/>
        <end position="86"/>
    </location>
</feature>
<comment type="caution">
    <text evidence="4">The sequence shown here is derived from an EMBL/GenBank/DDBJ whole genome shotgun (WGS) entry which is preliminary data.</text>
</comment>
<organism evidence="4 5">
    <name type="scientific">Pseudopedobacter beijingensis</name>
    <dbReference type="NCBI Taxonomy" id="1207056"/>
    <lineage>
        <taxon>Bacteria</taxon>
        <taxon>Pseudomonadati</taxon>
        <taxon>Bacteroidota</taxon>
        <taxon>Sphingobacteriia</taxon>
        <taxon>Sphingobacteriales</taxon>
        <taxon>Sphingobacteriaceae</taxon>
        <taxon>Pseudopedobacter</taxon>
    </lineage>
</organism>
<keyword evidence="1" id="KW-1133">Transmembrane helix</keyword>
<reference evidence="5" key="1">
    <citation type="journal article" date="2019" name="Int. J. Syst. Evol. Microbiol.">
        <title>The Global Catalogue of Microorganisms (GCM) 10K type strain sequencing project: providing services to taxonomists for standard genome sequencing and annotation.</title>
        <authorList>
            <consortium name="The Broad Institute Genomics Platform"/>
            <consortium name="The Broad Institute Genome Sequencing Center for Infectious Disease"/>
            <person name="Wu L."/>
            <person name="Ma J."/>
        </authorList>
    </citation>
    <scope>NUCLEOTIDE SEQUENCE [LARGE SCALE GENOMIC DNA]</scope>
    <source>
        <strain evidence="5">CCUG 53762</strain>
    </source>
</reference>
<keyword evidence="5" id="KW-1185">Reference proteome</keyword>
<sequence length="375" mass="42815">MKRKEDLLDRYFSGHVSAEEKALVESWYLDLNKDKGNLNQQELEDEFYLGFKNINKAIERQKRMFYLRLSAAAAVVFIVLGSLFFINGNEELLSQKEEPQHIHQENLKDKVVLTLSDGRKINLEDLESGAAIDEEGAVLSKSSGAELSYSSSESKSINSFNTVETPIGLSFRINLPDGSKVWVNSMSKLKYPLRFKEDERVVELDGEAYFEIAKNNQPNGDRKPFKVVTKNQTVEVLGTHFNIRSYEDESLVKTTLLEGSVRVHYQALAKMLKPGEQAAYSKPENTVSVSEVNPEDVIAWKEGYFSFKDIDIVTFMNDLKRWYDIDVQYLGEIKSKKISGTFSRTKKLPELLLSVEDLGDYRFKVEGRRVVVMSN</sequence>
<name>A0ABW4I898_9SPHI</name>
<evidence type="ECO:0000259" key="2">
    <source>
        <dbReference type="Pfam" id="PF04773"/>
    </source>
</evidence>
<dbReference type="Pfam" id="PF16344">
    <property type="entry name" value="FecR_C"/>
    <property type="match status" value="1"/>
</dbReference>
<evidence type="ECO:0000313" key="5">
    <source>
        <dbReference type="Proteomes" id="UP001597118"/>
    </source>
</evidence>
<dbReference type="Gene3D" id="3.55.50.30">
    <property type="match status" value="1"/>
</dbReference>
<dbReference type="InterPro" id="IPR012373">
    <property type="entry name" value="Ferrdict_sens_TM"/>
</dbReference>
<evidence type="ECO:0000256" key="1">
    <source>
        <dbReference type="SAM" id="Phobius"/>
    </source>
</evidence>
<evidence type="ECO:0000313" key="4">
    <source>
        <dbReference type="EMBL" id="MFD1628463.1"/>
    </source>
</evidence>
<proteinExistence type="predicted"/>
<dbReference type="RefSeq" id="WP_379660850.1">
    <property type="nucleotide sequence ID" value="NZ_JBHUDG010000002.1"/>
</dbReference>
<keyword evidence="1" id="KW-0472">Membrane</keyword>
<dbReference type="InterPro" id="IPR032508">
    <property type="entry name" value="FecR_C"/>
</dbReference>
<protein>
    <submittedName>
        <fullName evidence="4">FecR family protein</fullName>
    </submittedName>
</protein>
<feature type="domain" description="FecR protein" evidence="2">
    <location>
        <begin position="162"/>
        <end position="262"/>
    </location>
</feature>
<gene>
    <name evidence="4" type="ORF">ACFSAH_01170</name>
</gene>
<evidence type="ECO:0000259" key="3">
    <source>
        <dbReference type="Pfam" id="PF16344"/>
    </source>
</evidence>
<keyword evidence="1" id="KW-0812">Transmembrane</keyword>
<dbReference type="Proteomes" id="UP001597118">
    <property type="component" value="Unassembled WGS sequence"/>
</dbReference>
<dbReference type="PANTHER" id="PTHR30273">
    <property type="entry name" value="PERIPLASMIC SIGNAL SENSOR AND SIGMA FACTOR ACTIVATOR FECR-RELATED"/>
    <property type="match status" value="1"/>
</dbReference>
<feature type="domain" description="Protein FecR C-terminal" evidence="3">
    <location>
        <begin position="304"/>
        <end position="372"/>
    </location>
</feature>
<dbReference type="EMBL" id="JBHUDG010000002">
    <property type="protein sequence ID" value="MFD1628463.1"/>
    <property type="molecule type" value="Genomic_DNA"/>
</dbReference>
<accession>A0ABW4I898</accession>
<dbReference type="Gene3D" id="2.60.120.1440">
    <property type="match status" value="1"/>
</dbReference>
<dbReference type="Pfam" id="PF04773">
    <property type="entry name" value="FecR"/>
    <property type="match status" value="1"/>
</dbReference>
<dbReference type="InterPro" id="IPR006860">
    <property type="entry name" value="FecR"/>
</dbReference>
<dbReference type="PIRSF" id="PIRSF018266">
    <property type="entry name" value="FecR"/>
    <property type="match status" value="1"/>
</dbReference>
<dbReference type="PANTHER" id="PTHR30273:SF2">
    <property type="entry name" value="PROTEIN FECR"/>
    <property type="match status" value="1"/>
</dbReference>